<dbReference type="STRING" id="321267.SHM7688_03014"/>
<dbReference type="RefSeq" id="WP_058240709.1">
    <property type="nucleotide sequence ID" value="NZ_CYPW01000027.1"/>
</dbReference>
<keyword evidence="11" id="KW-1185">Reference proteome</keyword>
<evidence type="ECO:0000256" key="6">
    <source>
        <dbReference type="ARBA" id="ARBA00022989"/>
    </source>
</evidence>
<dbReference type="PANTHER" id="PTHR32024:SF2">
    <property type="entry name" value="TRK SYSTEM POTASSIUM UPTAKE PROTEIN TRKG-RELATED"/>
    <property type="match status" value="1"/>
</dbReference>
<feature type="transmembrane region" description="Helical" evidence="9">
    <location>
        <begin position="355"/>
        <end position="376"/>
    </location>
</feature>
<name>A0A0P1ET00_9RHOB</name>
<dbReference type="Proteomes" id="UP000054823">
    <property type="component" value="Unassembled WGS sequence"/>
</dbReference>
<keyword evidence="8 9" id="KW-0472">Membrane</keyword>
<evidence type="ECO:0000256" key="2">
    <source>
        <dbReference type="ARBA" id="ARBA00009137"/>
    </source>
</evidence>
<feature type="transmembrane region" description="Helical" evidence="9">
    <location>
        <begin position="189"/>
        <end position="212"/>
    </location>
</feature>
<gene>
    <name evidence="10" type="primary">trkH</name>
    <name evidence="10" type="ORF">SHM7688_03014</name>
</gene>
<reference evidence="10 11" key="1">
    <citation type="submission" date="2015-09" db="EMBL/GenBank/DDBJ databases">
        <authorList>
            <consortium name="Swine Surveillance"/>
        </authorList>
    </citation>
    <scope>NUCLEOTIDE SEQUENCE [LARGE SCALE GENOMIC DNA]</scope>
    <source>
        <strain evidence="10 11">CECT 7688</strain>
    </source>
</reference>
<feature type="transmembrane region" description="Helical" evidence="9">
    <location>
        <begin position="40"/>
        <end position="59"/>
    </location>
</feature>
<protein>
    <submittedName>
        <fullName evidence="10">Trk system potassium uptake protein TrkH</fullName>
    </submittedName>
</protein>
<evidence type="ECO:0000256" key="9">
    <source>
        <dbReference type="SAM" id="Phobius"/>
    </source>
</evidence>
<evidence type="ECO:0000256" key="4">
    <source>
        <dbReference type="ARBA" id="ARBA00022475"/>
    </source>
</evidence>
<dbReference type="GO" id="GO:0008324">
    <property type="term" value="F:monoatomic cation transmembrane transporter activity"/>
    <property type="evidence" value="ECO:0007669"/>
    <property type="project" value="InterPro"/>
</dbReference>
<comment type="similarity">
    <text evidence="2">Belongs to the TrkH potassium transport family.</text>
</comment>
<evidence type="ECO:0000256" key="3">
    <source>
        <dbReference type="ARBA" id="ARBA00022448"/>
    </source>
</evidence>
<feature type="transmembrane region" description="Helical" evidence="9">
    <location>
        <begin position="313"/>
        <end position="335"/>
    </location>
</feature>
<evidence type="ECO:0000256" key="7">
    <source>
        <dbReference type="ARBA" id="ARBA00023065"/>
    </source>
</evidence>
<dbReference type="AlphaFoldDB" id="A0A0P1ET00"/>
<keyword evidence="3" id="KW-0813">Transport</keyword>
<feature type="transmembrane region" description="Helical" evidence="9">
    <location>
        <begin position="134"/>
        <end position="154"/>
    </location>
</feature>
<sequence length="506" mass="54108">MKLSLSRIPLLVQMALMSGGMMFVPAVVANRQNDDHVAQMFFYSGLLVMFACALIALAVQGTRRNLRIIDNLKAMFLAMLVLPAVLAIPVYESLDIVPFVTVYFEMVSSLTTTGMTTFEPASMLTEALHLWRGMVGWMGGLLMWVAAAAVLAPLSLGGFEVTALGDAGQNSNNHGQMQRARPMKRWSRAARALVPIYVGLTFALWVMLLILGDRPITALMHAMATLSTSGISGIGGVADAASGVAGELVIFLFLLFALSRGTFSSDTGAVKRSNLWDDPELRLGFLIVVAVPAMLFMRHWFGALEEEAINDSAAAIKAAWGGVFTVLSFLSTTGFESSEWSVAREWSGLQTPGLILLALAMVGGGVATTAGGVKLLRVYALYLQGLGEMERLVHPNVVLGRRRAAAQGIRRRGAVIAWVFFMLFALSLAAVTMVLAVLGNSFQEALILAISALTTTGPLTQVAGEFPIAISSLGAPEKLIICAAMIVGRLEALAIIALMSPDLWQK</sequence>
<proteinExistence type="inferred from homology"/>
<evidence type="ECO:0000256" key="5">
    <source>
        <dbReference type="ARBA" id="ARBA00022692"/>
    </source>
</evidence>
<dbReference type="EMBL" id="CYPW01000027">
    <property type="protein sequence ID" value="CUH53560.1"/>
    <property type="molecule type" value="Genomic_DNA"/>
</dbReference>
<keyword evidence="6 9" id="KW-1133">Transmembrane helix</keyword>
<accession>A0A0P1ET00</accession>
<dbReference type="GO" id="GO:0005886">
    <property type="term" value="C:plasma membrane"/>
    <property type="evidence" value="ECO:0007669"/>
    <property type="project" value="UniProtKB-SubCell"/>
</dbReference>
<feature type="transmembrane region" description="Helical" evidence="9">
    <location>
        <begin position="415"/>
        <end position="439"/>
    </location>
</feature>
<comment type="subcellular location">
    <subcellularLocation>
        <location evidence="1">Cell membrane</location>
        <topology evidence="1">Multi-pass membrane protein</topology>
    </subcellularLocation>
</comment>
<dbReference type="InterPro" id="IPR003445">
    <property type="entry name" value="Cat_transpt"/>
</dbReference>
<keyword evidence="4" id="KW-1003">Cell membrane</keyword>
<keyword evidence="7" id="KW-0406">Ion transport</keyword>
<dbReference type="GO" id="GO:0030001">
    <property type="term" value="P:metal ion transport"/>
    <property type="evidence" value="ECO:0007669"/>
    <property type="project" value="UniProtKB-ARBA"/>
</dbReference>
<keyword evidence="5 9" id="KW-0812">Transmembrane</keyword>
<feature type="transmembrane region" description="Helical" evidence="9">
    <location>
        <begin position="218"/>
        <end position="237"/>
    </location>
</feature>
<feature type="transmembrane region" description="Helical" evidence="9">
    <location>
        <begin position="71"/>
        <end position="91"/>
    </location>
</feature>
<organism evidence="10 11">
    <name type="scientific">Shimia marina</name>
    <dbReference type="NCBI Taxonomy" id="321267"/>
    <lineage>
        <taxon>Bacteria</taxon>
        <taxon>Pseudomonadati</taxon>
        <taxon>Pseudomonadota</taxon>
        <taxon>Alphaproteobacteria</taxon>
        <taxon>Rhodobacterales</taxon>
        <taxon>Roseobacteraceae</taxon>
    </lineage>
</organism>
<dbReference type="OrthoDB" id="7818483at2"/>
<feature type="transmembrane region" description="Helical" evidence="9">
    <location>
        <begin position="7"/>
        <end position="28"/>
    </location>
</feature>
<evidence type="ECO:0000313" key="10">
    <source>
        <dbReference type="EMBL" id="CUH53560.1"/>
    </source>
</evidence>
<dbReference type="PANTHER" id="PTHR32024">
    <property type="entry name" value="TRK SYSTEM POTASSIUM UPTAKE PROTEIN TRKG-RELATED"/>
    <property type="match status" value="1"/>
</dbReference>
<evidence type="ECO:0000256" key="8">
    <source>
        <dbReference type="ARBA" id="ARBA00023136"/>
    </source>
</evidence>
<evidence type="ECO:0000256" key="1">
    <source>
        <dbReference type="ARBA" id="ARBA00004651"/>
    </source>
</evidence>
<feature type="transmembrane region" description="Helical" evidence="9">
    <location>
        <begin position="244"/>
        <end position="263"/>
    </location>
</feature>
<feature type="transmembrane region" description="Helical" evidence="9">
    <location>
        <begin position="283"/>
        <end position="301"/>
    </location>
</feature>
<dbReference type="Pfam" id="PF02386">
    <property type="entry name" value="TrkH"/>
    <property type="match status" value="1"/>
</dbReference>
<evidence type="ECO:0000313" key="11">
    <source>
        <dbReference type="Proteomes" id="UP000054823"/>
    </source>
</evidence>